<evidence type="ECO:0000313" key="4">
    <source>
        <dbReference type="Proteomes" id="UP000034037"/>
    </source>
</evidence>
<dbReference type="GO" id="GO:0046556">
    <property type="term" value="F:alpha-L-arabinofuranosidase activity"/>
    <property type="evidence" value="ECO:0007669"/>
    <property type="project" value="InterPro"/>
</dbReference>
<accession>A0A0F6WRR5</accession>
<feature type="signal peptide" evidence="1">
    <location>
        <begin position="1"/>
        <end position="31"/>
    </location>
</feature>
<reference evidence="3 4" key="1">
    <citation type="submission" date="2015-04" db="EMBL/GenBank/DDBJ databases">
        <title>Complete Genome Sequence of Brevibacterium flavum ATCC 15168.</title>
        <authorList>
            <person name="Ahn J."/>
            <person name="Park G."/>
            <person name="Jeon W."/>
            <person name="Jang Y."/>
            <person name="Jang M."/>
            <person name="Lee H."/>
            <person name="Lee H."/>
        </authorList>
    </citation>
    <scope>NUCLEOTIDE SEQUENCE [LARGE SCALE GENOMIC DNA]</scope>
    <source>
        <strain evidence="3 4">ATCC 15168</strain>
    </source>
</reference>
<evidence type="ECO:0000313" key="3">
    <source>
        <dbReference type="EMBL" id="AKF28592.1"/>
    </source>
</evidence>
<sequence length="289" mass="30556">MIMSKRLGTRLGLGMLSALTAVAVLVTPAVAAEDGDGGIAATTCNYGRAQIQLDTSNPGGSVCFETTGTGWIRTDIEKVYGVYNRSSFDVVIAFRLVEGSVFWQETIKAGTVRTLDVDRSRSRVIEMMVGTPSSTSGQGQGVIEDGASVSFYQSGFLSSGTLGFDVFDDKAKLKSVGQNSGFEDRLDASFVVQPGLSDDSCVSFQSAAYPGMYLQAAAASGGGVIRTMNTVANRATWCVTHASSTQVRLQVADGTGRWLENDILGSVTLRTASSNNGLWRLDRGLADPQ</sequence>
<dbReference type="GO" id="GO:0046373">
    <property type="term" value="P:L-arabinose metabolic process"/>
    <property type="evidence" value="ECO:0007669"/>
    <property type="project" value="InterPro"/>
</dbReference>
<name>A0A0F6WRR5_9CORY</name>
<evidence type="ECO:0000256" key="1">
    <source>
        <dbReference type="SAM" id="SignalP"/>
    </source>
</evidence>
<dbReference type="InterPro" id="IPR007934">
    <property type="entry name" value="AbfB_ABD"/>
</dbReference>
<dbReference type="Proteomes" id="UP000034037">
    <property type="component" value="Chromosome"/>
</dbReference>
<feature type="chain" id="PRO_5002511978" description="Alpha-L-arabinofuranosidase B arabinose-binding domain-containing protein" evidence="1">
    <location>
        <begin position="32"/>
        <end position="289"/>
    </location>
</feature>
<gene>
    <name evidence="3" type="ORF">YH66_14185</name>
</gene>
<proteinExistence type="predicted"/>
<feature type="domain" description="Alpha-L-arabinofuranosidase B arabinose-binding" evidence="2">
    <location>
        <begin position="170"/>
        <end position="251"/>
    </location>
</feature>
<organism evidence="3 4">
    <name type="scientific">[Brevibacterium] flavum</name>
    <dbReference type="NCBI Taxonomy" id="92706"/>
    <lineage>
        <taxon>Bacteria</taxon>
        <taxon>Bacillati</taxon>
        <taxon>Actinomycetota</taxon>
        <taxon>Actinomycetes</taxon>
        <taxon>Mycobacteriales</taxon>
        <taxon>Corynebacteriaceae</taxon>
        <taxon>Corynebacterium</taxon>
    </lineage>
</organism>
<dbReference type="Gene3D" id="2.80.10.50">
    <property type="match status" value="1"/>
</dbReference>
<dbReference type="AlphaFoldDB" id="A0A0F6WRR5"/>
<dbReference type="PATRIC" id="fig|92706.3.peg.2977"/>
<keyword evidence="4" id="KW-1185">Reference proteome</keyword>
<dbReference type="InterPro" id="IPR036195">
    <property type="entry name" value="AbfB_ABD_sf"/>
</dbReference>
<dbReference type="Pfam" id="PF05270">
    <property type="entry name" value="AbfB"/>
    <property type="match status" value="1"/>
</dbReference>
<keyword evidence="1" id="KW-0732">Signal</keyword>
<protein>
    <recommendedName>
        <fullName evidence="2">Alpha-L-arabinofuranosidase B arabinose-binding domain-containing protein</fullName>
    </recommendedName>
</protein>
<dbReference type="HOGENOM" id="CLU_942383_0_0_11"/>
<evidence type="ECO:0000259" key="2">
    <source>
        <dbReference type="Pfam" id="PF05270"/>
    </source>
</evidence>
<dbReference type="EMBL" id="CP011309">
    <property type="protein sequence ID" value="AKF28592.1"/>
    <property type="molecule type" value="Genomic_DNA"/>
</dbReference>
<dbReference type="SUPFAM" id="SSF110221">
    <property type="entry name" value="AbfB domain"/>
    <property type="match status" value="1"/>
</dbReference>